<reference evidence="2" key="2">
    <citation type="journal article" date="2022" name="Microbiol. Resour. Announc.">
        <title>Metagenome Sequencing to Explore Phylogenomics of Terrestrial Cyanobacteria.</title>
        <authorList>
            <person name="Ward R.D."/>
            <person name="Stajich J.E."/>
            <person name="Johansen J.R."/>
            <person name="Huntemann M."/>
            <person name="Clum A."/>
            <person name="Foster B."/>
            <person name="Foster B."/>
            <person name="Roux S."/>
            <person name="Palaniappan K."/>
            <person name="Varghese N."/>
            <person name="Mukherjee S."/>
            <person name="Reddy T.B.K."/>
            <person name="Daum C."/>
            <person name="Copeland A."/>
            <person name="Chen I.A."/>
            <person name="Ivanova N.N."/>
            <person name="Kyrpides N.C."/>
            <person name="Shapiro N."/>
            <person name="Eloe-Fadrosh E.A."/>
            <person name="Pietrasiak N."/>
        </authorList>
    </citation>
    <scope>NUCLEOTIDE SEQUENCE</scope>
    <source>
        <strain evidence="2">GSE-NOS-MK-12-04C</strain>
    </source>
</reference>
<dbReference type="PANTHER" id="PTHR22916">
    <property type="entry name" value="GLYCOSYLTRANSFERASE"/>
    <property type="match status" value="1"/>
</dbReference>
<name>A0A951USH4_9CYAN</name>
<feature type="domain" description="Glycosyltransferase 2-like" evidence="1">
    <location>
        <begin position="6"/>
        <end position="128"/>
    </location>
</feature>
<reference evidence="2" key="1">
    <citation type="submission" date="2021-05" db="EMBL/GenBank/DDBJ databases">
        <authorList>
            <person name="Pietrasiak N."/>
            <person name="Ward R."/>
            <person name="Stajich J.E."/>
            <person name="Kurbessoian T."/>
        </authorList>
    </citation>
    <scope>NUCLEOTIDE SEQUENCE</scope>
    <source>
        <strain evidence="2">GSE-NOS-MK-12-04C</strain>
    </source>
</reference>
<evidence type="ECO:0000313" key="3">
    <source>
        <dbReference type="Proteomes" id="UP000729701"/>
    </source>
</evidence>
<dbReference type="Proteomes" id="UP000729701">
    <property type="component" value="Unassembled WGS sequence"/>
</dbReference>
<comment type="caution">
    <text evidence="2">The sequence shown here is derived from an EMBL/GenBank/DDBJ whole genome shotgun (WGS) entry which is preliminary data.</text>
</comment>
<organism evidence="2 3">
    <name type="scientific">Cyanomargarita calcarea GSE-NOS-MK-12-04C</name>
    <dbReference type="NCBI Taxonomy" id="2839659"/>
    <lineage>
        <taxon>Bacteria</taxon>
        <taxon>Bacillati</taxon>
        <taxon>Cyanobacteriota</taxon>
        <taxon>Cyanophyceae</taxon>
        <taxon>Nostocales</taxon>
        <taxon>Cyanomargaritaceae</taxon>
        <taxon>Cyanomargarita</taxon>
    </lineage>
</organism>
<evidence type="ECO:0000259" key="1">
    <source>
        <dbReference type="Pfam" id="PF00535"/>
    </source>
</evidence>
<dbReference type="Gene3D" id="3.90.550.10">
    <property type="entry name" value="Spore Coat Polysaccharide Biosynthesis Protein SpsA, Chain A"/>
    <property type="match status" value="1"/>
</dbReference>
<dbReference type="InterPro" id="IPR029044">
    <property type="entry name" value="Nucleotide-diphossugar_trans"/>
</dbReference>
<accession>A0A951USH4</accession>
<dbReference type="SUPFAM" id="SSF53448">
    <property type="entry name" value="Nucleotide-diphospho-sugar transferases"/>
    <property type="match status" value="1"/>
</dbReference>
<dbReference type="CDD" id="cd00761">
    <property type="entry name" value="Glyco_tranf_GTA_type"/>
    <property type="match status" value="1"/>
</dbReference>
<dbReference type="AlphaFoldDB" id="A0A951USH4"/>
<dbReference type="NCBIfam" id="NF038302">
    <property type="entry name" value="EPS_HpsE"/>
    <property type="match status" value="1"/>
</dbReference>
<gene>
    <name evidence="2" type="primary">hpsE</name>
    <name evidence="2" type="ORF">KME60_14950</name>
</gene>
<dbReference type="Pfam" id="PF00535">
    <property type="entry name" value="Glycos_transf_2"/>
    <property type="match status" value="1"/>
</dbReference>
<sequence>MSIDLTVAIPTYNGESSLSEVIERLRHQTDVEHLNWEIIIVDNNSKDATAKLIEEYQEHWNHPFALRYILESEQGAAFARNRAIKEAKGEIIAFLDDDNLPATNWIIEAYKFLQSHPKAGALASQIHGHFEVQPPENIKPILFYLAITDRGTNAHIYEPKHKGFPPTAGLVVRRNAWKDNVPTRPFLVGRVGSSMLGSEDAEALFYIYKAGWEIWYNPAMEIEHIIPVWRLEKNYLISLMRGVGLARYHLRMLLIKTWQRPFAFFLYLANDIRKLIVYFLKYQGVMKNDVLVAAEMERLLATVISPFYLWRLKFIKIMRIH</sequence>
<evidence type="ECO:0000313" key="2">
    <source>
        <dbReference type="EMBL" id="MBW4668683.1"/>
    </source>
</evidence>
<dbReference type="InterPro" id="IPR001173">
    <property type="entry name" value="Glyco_trans_2-like"/>
</dbReference>
<dbReference type="EMBL" id="JAHHGZ010000014">
    <property type="protein sequence ID" value="MBW4668683.1"/>
    <property type="molecule type" value="Genomic_DNA"/>
</dbReference>
<protein>
    <submittedName>
        <fullName evidence="2">Hormogonium polysaccharide biosynthesis glycosyltransferase HpsE</fullName>
    </submittedName>
</protein>
<proteinExistence type="predicted"/>